<dbReference type="GO" id="GO:0034599">
    <property type="term" value="P:cellular response to oxidative stress"/>
    <property type="evidence" value="ECO:0007669"/>
    <property type="project" value="TreeGrafter"/>
</dbReference>
<evidence type="ECO:0000313" key="8">
    <source>
        <dbReference type="EMBL" id="SET86150.1"/>
    </source>
</evidence>
<dbReference type="PANTHER" id="PTHR45694">
    <property type="entry name" value="GLUTAREDOXIN 2"/>
    <property type="match status" value="1"/>
</dbReference>
<feature type="domain" description="Glutaredoxin" evidence="7">
    <location>
        <begin position="5"/>
        <end position="64"/>
    </location>
</feature>
<evidence type="ECO:0000259" key="7">
    <source>
        <dbReference type="Pfam" id="PF00462"/>
    </source>
</evidence>
<evidence type="ECO:0000256" key="3">
    <source>
        <dbReference type="ARBA" id="ARBA00022982"/>
    </source>
</evidence>
<keyword evidence="5 6" id="KW-0676">Redox-active center</keyword>
<dbReference type="PANTHER" id="PTHR45694:SF18">
    <property type="entry name" value="GLUTAREDOXIN-1-RELATED"/>
    <property type="match status" value="1"/>
</dbReference>
<keyword evidence="4" id="KW-1015">Disulfide bond</keyword>
<evidence type="ECO:0000313" key="9">
    <source>
        <dbReference type="Proteomes" id="UP000199308"/>
    </source>
</evidence>
<dbReference type="AlphaFoldDB" id="A0A1I0HQ64"/>
<keyword evidence="6" id="KW-0963">Cytoplasm</keyword>
<accession>A0A1I0HQ64</accession>
<dbReference type="FunFam" id="3.40.30.10:FF:000018">
    <property type="entry name" value="Glutaredoxin"/>
    <property type="match status" value="1"/>
</dbReference>
<reference evidence="8 9" key="1">
    <citation type="submission" date="2016-10" db="EMBL/GenBank/DDBJ databases">
        <authorList>
            <person name="de Groot N.N."/>
        </authorList>
    </citation>
    <scope>NUCLEOTIDE SEQUENCE [LARGE SCALE GENOMIC DNA]</scope>
    <source>
        <strain evidence="8 9">DSM 19706</strain>
    </source>
</reference>
<evidence type="ECO:0000256" key="2">
    <source>
        <dbReference type="ARBA" id="ARBA00022448"/>
    </source>
</evidence>
<dbReference type="GO" id="GO:0015038">
    <property type="term" value="F:glutathione disulfide oxidoreductase activity"/>
    <property type="evidence" value="ECO:0007669"/>
    <property type="project" value="UniProtKB-UniRule"/>
</dbReference>
<dbReference type="Proteomes" id="UP000199308">
    <property type="component" value="Unassembled WGS sequence"/>
</dbReference>
<comment type="function">
    <text evidence="6">Has a glutathione-disulfide oxidoreductase activity in the presence of NADPH and glutathione reductase. Reduces low molecular weight disulfides and proteins.</text>
</comment>
<dbReference type="GO" id="GO:0005737">
    <property type="term" value="C:cytoplasm"/>
    <property type="evidence" value="ECO:0007669"/>
    <property type="project" value="TreeGrafter"/>
</dbReference>
<dbReference type="GO" id="GO:0045454">
    <property type="term" value="P:cell redox homeostasis"/>
    <property type="evidence" value="ECO:0007669"/>
    <property type="project" value="InterPro"/>
</dbReference>
<dbReference type="InterPro" id="IPR036249">
    <property type="entry name" value="Thioredoxin-like_sf"/>
</dbReference>
<dbReference type="SUPFAM" id="SSF52833">
    <property type="entry name" value="Thioredoxin-like"/>
    <property type="match status" value="1"/>
</dbReference>
<dbReference type="OrthoDB" id="9814618at2"/>
<evidence type="ECO:0000256" key="1">
    <source>
        <dbReference type="ARBA" id="ARBA00007787"/>
    </source>
</evidence>
<dbReference type="InterPro" id="IPR002109">
    <property type="entry name" value="Glutaredoxin"/>
</dbReference>
<evidence type="ECO:0000256" key="4">
    <source>
        <dbReference type="ARBA" id="ARBA00023157"/>
    </source>
</evidence>
<organism evidence="8 9">
    <name type="scientific">Thalassotalea agarivorans</name>
    <name type="common">Thalassomonas agarivorans</name>
    <dbReference type="NCBI Taxonomy" id="349064"/>
    <lineage>
        <taxon>Bacteria</taxon>
        <taxon>Pseudomonadati</taxon>
        <taxon>Pseudomonadota</taxon>
        <taxon>Gammaproteobacteria</taxon>
        <taxon>Alteromonadales</taxon>
        <taxon>Colwelliaceae</taxon>
        <taxon>Thalassotalea</taxon>
    </lineage>
</organism>
<evidence type="ECO:0000256" key="6">
    <source>
        <dbReference type="RuleBase" id="RU364065"/>
    </source>
</evidence>
<dbReference type="Pfam" id="PF00462">
    <property type="entry name" value="Glutaredoxin"/>
    <property type="match status" value="1"/>
</dbReference>
<keyword evidence="2 6" id="KW-0813">Transport</keyword>
<dbReference type="RefSeq" id="WP_093332054.1">
    <property type="nucleotide sequence ID" value="NZ_AP027363.1"/>
</dbReference>
<dbReference type="Gene3D" id="3.40.30.10">
    <property type="entry name" value="Glutaredoxin"/>
    <property type="match status" value="1"/>
</dbReference>
<dbReference type="PRINTS" id="PR00160">
    <property type="entry name" value="GLUTAREDOXIN"/>
</dbReference>
<keyword evidence="9" id="KW-1185">Reference proteome</keyword>
<dbReference type="CDD" id="cd03418">
    <property type="entry name" value="GRX_GRXb_1_3_like"/>
    <property type="match status" value="1"/>
</dbReference>
<dbReference type="InterPro" id="IPR011900">
    <property type="entry name" value="GRX_bact"/>
</dbReference>
<dbReference type="NCBIfam" id="NF007923">
    <property type="entry name" value="PRK10638.1"/>
    <property type="match status" value="1"/>
</dbReference>
<name>A0A1I0HQ64_THASX</name>
<dbReference type="STRING" id="349064.SAMN05660429_02899"/>
<sequence>MAKIDIYTKMTCFFCHRAKALLQQKGVRYNEIKIDANPAKRPEMIERSGGGYTVPQIFIGDVHVGGCDDLFALEAKGKLDKLLEKA</sequence>
<gene>
    <name evidence="8" type="ORF">SAMN05660429_02899</name>
</gene>
<dbReference type="PROSITE" id="PS51354">
    <property type="entry name" value="GLUTAREDOXIN_2"/>
    <property type="match status" value="1"/>
</dbReference>
<dbReference type="NCBIfam" id="TIGR02181">
    <property type="entry name" value="GRX_bact"/>
    <property type="match status" value="1"/>
</dbReference>
<evidence type="ECO:0000256" key="5">
    <source>
        <dbReference type="ARBA" id="ARBA00023284"/>
    </source>
</evidence>
<dbReference type="EMBL" id="FOHK01000017">
    <property type="protein sequence ID" value="SET86150.1"/>
    <property type="molecule type" value="Genomic_DNA"/>
</dbReference>
<comment type="similarity">
    <text evidence="1 6">Belongs to the glutaredoxin family.</text>
</comment>
<keyword evidence="3 6" id="KW-0249">Electron transport</keyword>
<dbReference type="InterPro" id="IPR014025">
    <property type="entry name" value="Glutaredoxin_subgr"/>
</dbReference>
<protein>
    <recommendedName>
        <fullName evidence="6">Glutaredoxin</fullName>
    </recommendedName>
</protein>
<proteinExistence type="inferred from homology"/>